<dbReference type="Proteomes" id="UP000823775">
    <property type="component" value="Unassembled WGS sequence"/>
</dbReference>
<feature type="compositionally biased region" description="Polar residues" evidence="1">
    <location>
        <begin position="1"/>
        <end position="12"/>
    </location>
</feature>
<keyword evidence="3" id="KW-1185">Reference proteome</keyword>
<evidence type="ECO:0000313" key="3">
    <source>
        <dbReference type="Proteomes" id="UP000823775"/>
    </source>
</evidence>
<sequence>MPLKGTRTQQEAVTRKEIAKKQQIQGELDSDIPSGSEKAYDIGWLRHWASIVWRLCVDVSTHAMHNMENLETQVGDPTTTIPITSNRTSQSIPNGYILVP</sequence>
<feature type="region of interest" description="Disordered" evidence="1">
    <location>
        <begin position="1"/>
        <end position="36"/>
    </location>
</feature>
<proteinExistence type="predicted"/>
<gene>
    <name evidence="2" type="ORF">HAX54_034818</name>
</gene>
<protein>
    <submittedName>
        <fullName evidence="2">Uncharacterized protein</fullName>
    </submittedName>
</protein>
<evidence type="ECO:0000256" key="1">
    <source>
        <dbReference type="SAM" id="MobiDB-lite"/>
    </source>
</evidence>
<accession>A0ABS8VFL8</accession>
<evidence type="ECO:0000313" key="2">
    <source>
        <dbReference type="EMBL" id="MCD9645692.1"/>
    </source>
</evidence>
<reference evidence="2 3" key="1">
    <citation type="journal article" date="2021" name="BMC Genomics">
        <title>Datura genome reveals duplications of psychoactive alkaloid biosynthetic genes and high mutation rate following tissue culture.</title>
        <authorList>
            <person name="Rajewski A."/>
            <person name="Carter-House D."/>
            <person name="Stajich J."/>
            <person name="Litt A."/>
        </authorList>
    </citation>
    <scope>NUCLEOTIDE SEQUENCE [LARGE SCALE GENOMIC DNA]</scope>
    <source>
        <strain evidence="2">AR-01</strain>
    </source>
</reference>
<comment type="caution">
    <text evidence="2">The sequence shown here is derived from an EMBL/GenBank/DDBJ whole genome shotgun (WGS) entry which is preliminary data.</text>
</comment>
<organism evidence="2 3">
    <name type="scientific">Datura stramonium</name>
    <name type="common">Jimsonweed</name>
    <name type="synonym">Common thornapple</name>
    <dbReference type="NCBI Taxonomy" id="4076"/>
    <lineage>
        <taxon>Eukaryota</taxon>
        <taxon>Viridiplantae</taxon>
        <taxon>Streptophyta</taxon>
        <taxon>Embryophyta</taxon>
        <taxon>Tracheophyta</taxon>
        <taxon>Spermatophyta</taxon>
        <taxon>Magnoliopsida</taxon>
        <taxon>eudicotyledons</taxon>
        <taxon>Gunneridae</taxon>
        <taxon>Pentapetalae</taxon>
        <taxon>asterids</taxon>
        <taxon>lamiids</taxon>
        <taxon>Solanales</taxon>
        <taxon>Solanaceae</taxon>
        <taxon>Solanoideae</taxon>
        <taxon>Datureae</taxon>
        <taxon>Datura</taxon>
    </lineage>
</organism>
<dbReference type="EMBL" id="JACEIK010004505">
    <property type="protein sequence ID" value="MCD9645692.1"/>
    <property type="molecule type" value="Genomic_DNA"/>
</dbReference>
<name>A0ABS8VFL8_DATST</name>